<dbReference type="InterPro" id="IPR003347">
    <property type="entry name" value="JmjC_dom"/>
</dbReference>
<dbReference type="Proteomes" id="UP000298327">
    <property type="component" value="Unassembled WGS sequence"/>
</dbReference>
<dbReference type="PANTHER" id="PTHR12461">
    <property type="entry name" value="HYPOXIA-INDUCIBLE FACTOR 1 ALPHA INHIBITOR-RELATED"/>
    <property type="match status" value="1"/>
</dbReference>
<gene>
    <name evidence="2" type="ORF">EVG20_g4140</name>
</gene>
<evidence type="ECO:0000313" key="2">
    <source>
        <dbReference type="EMBL" id="TFY66944.1"/>
    </source>
</evidence>
<dbReference type="EMBL" id="SEOQ01000206">
    <property type="protein sequence ID" value="TFY66944.1"/>
    <property type="molecule type" value="Genomic_DNA"/>
</dbReference>
<proteinExistence type="predicted"/>
<name>A0A4Y9YX06_9AGAM</name>
<dbReference type="Pfam" id="PF13621">
    <property type="entry name" value="Cupin_8"/>
    <property type="match status" value="1"/>
</dbReference>
<evidence type="ECO:0000259" key="1">
    <source>
        <dbReference type="PROSITE" id="PS51184"/>
    </source>
</evidence>
<sequence length="208" mass="23382">MNFFLALLEEKPGKAAYYLQSQNGNMYQSSFFDFPNDAPSEFEPLRPDVPAEISWCSEAFGKNPDAVNLWIGNDRSVTSVHSDGWCLQERLYPHAVYKPTGPGGRLVLTPSQNTPAIRWSSITDPDFIQKLPPSAHPITISVHAGESLYLPAGWWHHVSQSRETTVALNWWYDIESQGMSWVWLNFLRGGDDVPDAPEAGNEEKDALM</sequence>
<dbReference type="SUPFAM" id="SSF51197">
    <property type="entry name" value="Clavaminate synthase-like"/>
    <property type="match status" value="1"/>
</dbReference>
<organism evidence="2 3">
    <name type="scientific">Dentipellis fragilis</name>
    <dbReference type="NCBI Taxonomy" id="205917"/>
    <lineage>
        <taxon>Eukaryota</taxon>
        <taxon>Fungi</taxon>
        <taxon>Dikarya</taxon>
        <taxon>Basidiomycota</taxon>
        <taxon>Agaricomycotina</taxon>
        <taxon>Agaricomycetes</taxon>
        <taxon>Russulales</taxon>
        <taxon>Hericiaceae</taxon>
        <taxon>Dentipellis</taxon>
    </lineage>
</organism>
<dbReference type="PROSITE" id="PS51184">
    <property type="entry name" value="JMJC"/>
    <property type="match status" value="1"/>
</dbReference>
<dbReference type="STRING" id="205917.A0A4Y9YX06"/>
<dbReference type="Gene3D" id="2.60.120.10">
    <property type="entry name" value="Jelly Rolls"/>
    <property type="match status" value="2"/>
</dbReference>
<dbReference type="SMART" id="SM00558">
    <property type="entry name" value="JmjC"/>
    <property type="match status" value="1"/>
</dbReference>
<dbReference type="InterPro" id="IPR041667">
    <property type="entry name" value="Cupin_8"/>
</dbReference>
<evidence type="ECO:0000313" key="3">
    <source>
        <dbReference type="Proteomes" id="UP000298327"/>
    </source>
</evidence>
<accession>A0A4Y9YX06</accession>
<dbReference type="AlphaFoldDB" id="A0A4Y9YX06"/>
<dbReference type="PANTHER" id="PTHR12461:SF99">
    <property type="entry name" value="BIFUNCTIONAL PEPTIDASE AND (3S)-LYSYL HYDROXYLASE JMJD7"/>
    <property type="match status" value="1"/>
</dbReference>
<comment type="caution">
    <text evidence="2">The sequence shown here is derived from an EMBL/GenBank/DDBJ whole genome shotgun (WGS) entry which is preliminary data.</text>
</comment>
<feature type="domain" description="JmjC" evidence="1">
    <location>
        <begin position="23"/>
        <end position="187"/>
    </location>
</feature>
<reference evidence="2 3" key="1">
    <citation type="submission" date="2019-02" db="EMBL/GenBank/DDBJ databases">
        <title>Genome sequencing of the rare red list fungi Dentipellis fragilis.</title>
        <authorList>
            <person name="Buettner E."/>
            <person name="Kellner H."/>
        </authorList>
    </citation>
    <scope>NUCLEOTIDE SEQUENCE [LARGE SCALE GENOMIC DNA]</scope>
    <source>
        <strain evidence="2 3">DSM 105465</strain>
    </source>
</reference>
<dbReference type="InterPro" id="IPR014710">
    <property type="entry name" value="RmlC-like_jellyroll"/>
</dbReference>
<dbReference type="OrthoDB" id="424465at2759"/>
<keyword evidence="3" id="KW-1185">Reference proteome</keyword>
<protein>
    <recommendedName>
        <fullName evidence="1">JmjC domain-containing protein</fullName>
    </recommendedName>
</protein>